<protein>
    <recommendedName>
        <fullName evidence="5">Abortive infection protein-like C-terminal domain-containing protein</fullName>
    </recommendedName>
</protein>
<sequence length="308" mass="35677">MYELLSKRIKNADGEPEVFTYNSFPQAFRNQVFYILEDVLEPYSTYNENLWDIFEEKFCREKGLKGMGYGKLQNGYGKSSIEKYFKDCDDIDFLDAIDYFFYLIDKKIRTIKPEYQYDYDADGAINAAIAELNYRFKQNNLGYEFANSQIITIDSTFLHKTAVKPALKLLFEEGFEGAEDEIRNAYERRRKGDNKNAILEAGKAFESTMKIICDKQGYAYDKNKDTAQKLITILENNGFYPSYMNAHLTSVRTTLETGLPVVRNKVAGHGQGNQIITIPDEYTDYALHLAATNILFLVRLYRNKKQNL</sequence>
<evidence type="ECO:0008006" key="5">
    <source>
        <dbReference type="Google" id="ProtNLM"/>
    </source>
</evidence>
<proteinExistence type="predicted"/>
<feature type="domain" description="HEPN AbiJ-N-terminal" evidence="1">
    <location>
        <begin position="4"/>
        <end position="165"/>
    </location>
</feature>
<evidence type="ECO:0000259" key="2">
    <source>
        <dbReference type="Pfam" id="PF22809"/>
    </source>
</evidence>
<dbReference type="NCBIfam" id="NF046078">
    <property type="entry name" value="STM4504_CBY0614"/>
    <property type="match status" value="1"/>
</dbReference>
<name>A0A3R5YWB1_9FIRM</name>
<reference evidence="3 4" key="1">
    <citation type="submission" date="2018-08" db="EMBL/GenBank/DDBJ databases">
        <title>A genome reference for cultivated species of the human gut microbiota.</title>
        <authorList>
            <person name="Zou Y."/>
            <person name="Xue W."/>
            <person name="Luo G."/>
        </authorList>
    </citation>
    <scope>NUCLEOTIDE SEQUENCE [LARGE SCALE GENOMIC DNA]</scope>
    <source>
        <strain evidence="3 4">AF28-15</strain>
    </source>
</reference>
<dbReference type="InterPro" id="IPR049503">
    <property type="entry name" value="AbiJ_NTD4"/>
</dbReference>
<evidence type="ECO:0000313" key="3">
    <source>
        <dbReference type="EMBL" id="RGQ48394.1"/>
    </source>
</evidence>
<gene>
    <name evidence="3" type="ORF">DWY96_09910</name>
</gene>
<dbReference type="AlphaFoldDB" id="A0A3R5YWB1"/>
<feature type="domain" description="DUF7014" evidence="2">
    <location>
        <begin position="174"/>
        <end position="299"/>
    </location>
</feature>
<dbReference type="Proteomes" id="UP000283738">
    <property type="component" value="Unassembled WGS sequence"/>
</dbReference>
<comment type="caution">
    <text evidence="3">The sequence shown here is derived from an EMBL/GenBank/DDBJ whole genome shotgun (WGS) entry which is preliminary data.</text>
</comment>
<organism evidence="3 4">
    <name type="scientific">Roseburia inulinivorans</name>
    <dbReference type="NCBI Taxonomy" id="360807"/>
    <lineage>
        <taxon>Bacteria</taxon>
        <taxon>Bacillati</taxon>
        <taxon>Bacillota</taxon>
        <taxon>Clostridia</taxon>
        <taxon>Lachnospirales</taxon>
        <taxon>Lachnospiraceae</taxon>
        <taxon>Roseburia</taxon>
    </lineage>
</organism>
<evidence type="ECO:0000259" key="1">
    <source>
        <dbReference type="Pfam" id="PF18863"/>
    </source>
</evidence>
<dbReference type="Pfam" id="PF18863">
    <property type="entry name" value="AbiJ_NTD4"/>
    <property type="match status" value="1"/>
</dbReference>
<accession>A0A3R5YWB1</accession>
<dbReference type="EMBL" id="QRTF01000020">
    <property type="protein sequence ID" value="RGQ48394.1"/>
    <property type="molecule type" value="Genomic_DNA"/>
</dbReference>
<dbReference type="RefSeq" id="WP_118110413.1">
    <property type="nucleotide sequence ID" value="NZ_QRTF01000020.1"/>
</dbReference>
<dbReference type="InterPro" id="IPR054280">
    <property type="entry name" value="DUF7014"/>
</dbReference>
<evidence type="ECO:0000313" key="4">
    <source>
        <dbReference type="Proteomes" id="UP000283738"/>
    </source>
</evidence>
<dbReference type="Pfam" id="PF22809">
    <property type="entry name" value="DUF7014"/>
    <property type="match status" value="1"/>
</dbReference>